<dbReference type="InterPro" id="IPR002156">
    <property type="entry name" value="RNaseH_domain"/>
</dbReference>
<dbReference type="SUPFAM" id="SSF53098">
    <property type="entry name" value="Ribonuclease H-like"/>
    <property type="match status" value="1"/>
</dbReference>
<feature type="chain" id="PRO_5010159962" description="RNase H type-1 domain-containing protein" evidence="1">
    <location>
        <begin position="23"/>
        <end position="162"/>
    </location>
</feature>
<dbReference type="Proteomes" id="UP000187526">
    <property type="component" value="Unassembled WGS sequence"/>
</dbReference>
<dbReference type="AlphaFoldDB" id="A0A1R1I049"/>
<accession>A0A1R1I049</accession>
<evidence type="ECO:0000259" key="2">
    <source>
        <dbReference type="PROSITE" id="PS50879"/>
    </source>
</evidence>
<dbReference type="Pfam" id="PF00075">
    <property type="entry name" value="RNase_H"/>
    <property type="match status" value="1"/>
</dbReference>
<dbReference type="PROSITE" id="PS50879">
    <property type="entry name" value="RNASE_H_1"/>
    <property type="match status" value="1"/>
</dbReference>
<dbReference type="InterPro" id="IPR012337">
    <property type="entry name" value="RNaseH-like_sf"/>
</dbReference>
<proteinExistence type="predicted"/>
<dbReference type="OrthoDB" id="9181301at2"/>
<feature type="signal peptide" evidence="1">
    <location>
        <begin position="1"/>
        <end position="22"/>
    </location>
</feature>
<protein>
    <recommendedName>
        <fullName evidence="2">RNase H type-1 domain-containing protein</fullName>
    </recommendedName>
</protein>
<keyword evidence="4" id="KW-1185">Reference proteome</keyword>
<dbReference type="GO" id="GO:0004523">
    <property type="term" value="F:RNA-DNA hybrid ribonuclease activity"/>
    <property type="evidence" value="ECO:0007669"/>
    <property type="project" value="InterPro"/>
</dbReference>
<evidence type="ECO:0000313" key="4">
    <source>
        <dbReference type="Proteomes" id="UP000187526"/>
    </source>
</evidence>
<evidence type="ECO:0000313" key="3">
    <source>
        <dbReference type="EMBL" id="OMG52091.1"/>
    </source>
</evidence>
<organism evidence="3 4">
    <name type="scientific">Azonexus hydrophilus</name>
    <dbReference type="NCBI Taxonomy" id="418702"/>
    <lineage>
        <taxon>Bacteria</taxon>
        <taxon>Pseudomonadati</taxon>
        <taxon>Pseudomonadota</taxon>
        <taxon>Betaproteobacteria</taxon>
        <taxon>Rhodocyclales</taxon>
        <taxon>Azonexaceae</taxon>
        <taxon>Azonexus</taxon>
    </lineage>
</organism>
<name>A0A1R1I049_9RHOO</name>
<reference evidence="3 4" key="1">
    <citation type="submission" date="2016-10" db="EMBL/GenBank/DDBJ databases">
        <title>Alkaliphiles isolated from bioreactors.</title>
        <authorList>
            <person name="Salah Z."/>
            <person name="Rout S.P."/>
            <person name="Humphreys P.N."/>
        </authorList>
    </citation>
    <scope>NUCLEOTIDE SEQUENCE [LARGE SCALE GENOMIC DNA]</scope>
    <source>
        <strain evidence="3 4">ZS02</strain>
    </source>
</reference>
<gene>
    <name evidence="3" type="ORF">BJN45_15680</name>
</gene>
<feature type="domain" description="RNase H type-1" evidence="2">
    <location>
        <begin position="28"/>
        <end position="162"/>
    </location>
</feature>
<keyword evidence="1" id="KW-0732">Signal</keyword>
<evidence type="ECO:0000256" key="1">
    <source>
        <dbReference type="SAM" id="SignalP"/>
    </source>
</evidence>
<dbReference type="GO" id="GO:0003676">
    <property type="term" value="F:nucleic acid binding"/>
    <property type="evidence" value="ECO:0007669"/>
    <property type="project" value="InterPro"/>
</dbReference>
<sequence length="162" mass="16894">MARRKKKKAVRVIHLSAGPLPARFSAAAAGRCLAFSDASRQQHGGLAVVLYPADGSAAKVVTRSVAVEGSNELELRAALLALEQAAVHFPGVPLALFSDNQDAVLRLNRALTLGLNQDPGLAARLPGASGISAVDTIIRWIPGHSSCRGNAEADHHARQAAI</sequence>
<dbReference type="STRING" id="418702.BJN45_15680"/>
<dbReference type="RefSeq" id="WP_076096953.1">
    <property type="nucleotide sequence ID" value="NZ_MTHD01000006.1"/>
</dbReference>
<dbReference type="Gene3D" id="3.30.420.10">
    <property type="entry name" value="Ribonuclease H-like superfamily/Ribonuclease H"/>
    <property type="match status" value="1"/>
</dbReference>
<comment type="caution">
    <text evidence="3">The sequence shown here is derived from an EMBL/GenBank/DDBJ whole genome shotgun (WGS) entry which is preliminary data.</text>
</comment>
<dbReference type="EMBL" id="MTHD01000006">
    <property type="protein sequence ID" value="OMG52091.1"/>
    <property type="molecule type" value="Genomic_DNA"/>
</dbReference>
<dbReference type="InterPro" id="IPR036397">
    <property type="entry name" value="RNaseH_sf"/>
</dbReference>